<feature type="non-terminal residue" evidence="2">
    <location>
        <position position="1"/>
    </location>
</feature>
<protein>
    <submittedName>
        <fullName evidence="2">Uncharacterized protein</fullName>
    </submittedName>
</protein>
<sequence>ELPQEQHLRAGHASMGCVDGHRFNDVVDPEPRRLNIYGWRCEVGGGKEDSAVEERKKAEDSLVRLIDKMEKHNRRRRASAPPLRLFYQISRVTNHGGQVRTETAPGIFPGDFRQERAATETKARKKRGRRSLPVVVIHHDARPDPPDHQLRPPRVDERPVVSTSFGARSCVYQWTSLAARSGVVVGVEEGDDPDALGPAGRRRAGMSVSPAPNDSAALSFHSRPAAAGAGFVSVAVSVAVWNDLSLASCCIYPISCVVGKGAALHYVAPALAARSPQDPAKQGIRSSSKHSPQTRPCQRKDRGEAARSWADPYASTCIKLQAHLIPSISLEYDIGRNKSATFVLGVDSSRASHHAHNPHDKPHEKSGMQ</sequence>
<evidence type="ECO:0000313" key="2">
    <source>
        <dbReference type="EMBL" id="EJK59851.1"/>
    </source>
</evidence>
<feature type="compositionally biased region" description="Basic and acidic residues" evidence="1">
    <location>
        <begin position="357"/>
        <end position="369"/>
    </location>
</feature>
<evidence type="ECO:0000313" key="3">
    <source>
        <dbReference type="Proteomes" id="UP000266841"/>
    </source>
</evidence>
<organism evidence="2 3">
    <name type="scientific">Thalassiosira oceanica</name>
    <name type="common">Marine diatom</name>
    <dbReference type="NCBI Taxonomy" id="159749"/>
    <lineage>
        <taxon>Eukaryota</taxon>
        <taxon>Sar</taxon>
        <taxon>Stramenopiles</taxon>
        <taxon>Ochrophyta</taxon>
        <taxon>Bacillariophyta</taxon>
        <taxon>Coscinodiscophyceae</taxon>
        <taxon>Thalassiosirophycidae</taxon>
        <taxon>Thalassiosirales</taxon>
        <taxon>Thalassiosiraceae</taxon>
        <taxon>Thalassiosira</taxon>
    </lineage>
</organism>
<keyword evidence="3" id="KW-1185">Reference proteome</keyword>
<dbReference type="AlphaFoldDB" id="K0SFY0"/>
<evidence type="ECO:0000256" key="1">
    <source>
        <dbReference type="SAM" id="MobiDB-lite"/>
    </source>
</evidence>
<comment type="caution">
    <text evidence="2">The sequence shown here is derived from an EMBL/GenBank/DDBJ whole genome shotgun (WGS) entry which is preliminary data.</text>
</comment>
<feature type="region of interest" description="Disordered" evidence="1">
    <location>
        <begin position="349"/>
        <end position="369"/>
    </location>
</feature>
<feature type="region of interest" description="Disordered" evidence="1">
    <location>
        <begin position="275"/>
        <end position="306"/>
    </location>
</feature>
<feature type="compositionally biased region" description="Polar residues" evidence="1">
    <location>
        <begin position="284"/>
        <end position="296"/>
    </location>
</feature>
<proteinExistence type="predicted"/>
<feature type="region of interest" description="Disordered" evidence="1">
    <location>
        <begin position="139"/>
        <end position="158"/>
    </location>
</feature>
<name>K0SFY0_THAOC</name>
<reference evidence="2 3" key="1">
    <citation type="journal article" date="2012" name="Genome Biol.">
        <title>Genome and low-iron response of an oceanic diatom adapted to chronic iron limitation.</title>
        <authorList>
            <person name="Lommer M."/>
            <person name="Specht M."/>
            <person name="Roy A.S."/>
            <person name="Kraemer L."/>
            <person name="Andreson R."/>
            <person name="Gutowska M.A."/>
            <person name="Wolf J."/>
            <person name="Bergner S.V."/>
            <person name="Schilhabel M.B."/>
            <person name="Klostermeier U.C."/>
            <person name="Beiko R.G."/>
            <person name="Rosenstiel P."/>
            <person name="Hippler M."/>
            <person name="Laroche J."/>
        </authorList>
    </citation>
    <scope>NUCLEOTIDE SEQUENCE [LARGE SCALE GENOMIC DNA]</scope>
    <source>
        <strain evidence="2 3">CCMP1005</strain>
    </source>
</reference>
<gene>
    <name evidence="2" type="ORF">THAOC_19877</name>
</gene>
<dbReference type="Proteomes" id="UP000266841">
    <property type="component" value="Unassembled WGS sequence"/>
</dbReference>
<dbReference type="EMBL" id="AGNL01022180">
    <property type="protein sequence ID" value="EJK59851.1"/>
    <property type="molecule type" value="Genomic_DNA"/>
</dbReference>
<accession>K0SFY0</accession>